<evidence type="ECO:0000313" key="2">
    <source>
        <dbReference type="Proteomes" id="UP000002220"/>
    </source>
</evidence>
<name>D5SQ27_PLAL2</name>
<reference evidence="1 2" key="1">
    <citation type="journal article" date="2010" name="Stand. Genomic Sci.">
        <title>Complete genome sequence of Planctomyces limnophilus type strain (Mu 290).</title>
        <authorList>
            <person name="Labutti K."/>
            <person name="Sikorski J."/>
            <person name="Schneider S."/>
            <person name="Nolan M."/>
            <person name="Lucas S."/>
            <person name="Glavina Del Rio T."/>
            <person name="Tice H."/>
            <person name="Cheng J.F."/>
            <person name="Goodwin L."/>
            <person name="Pitluck S."/>
            <person name="Liolios K."/>
            <person name="Ivanova N."/>
            <person name="Mavromatis K."/>
            <person name="Mikhailova N."/>
            <person name="Pati A."/>
            <person name="Chen A."/>
            <person name="Palaniappan K."/>
            <person name="Land M."/>
            <person name="Hauser L."/>
            <person name="Chang Y.J."/>
            <person name="Jeffries C.D."/>
            <person name="Tindall B.J."/>
            <person name="Rohde M."/>
            <person name="Goker M."/>
            <person name="Woyke T."/>
            <person name="Bristow J."/>
            <person name="Eisen J.A."/>
            <person name="Markowitz V."/>
            <person name="Hugenholtz P."/>
            <person name="Kyrpides N.C."/>
            <person name="Klenk H.P."/>
            <person name="Lapidus A."/>
        </authorList>
    </citation>
    <scope>NUCLEOTIDE SEQUENCE [LARGE SCALE GENOMIC DNA]</scope>
    <source>
        <strain evidence="2">ATCC 43296 / DSM 3776 / IFAM 1008 / 290</strain>
    </source>
</reference>
<keyword evidence="2" id="KW-1185">Reference proteome</keyword>
<gene>
    <name evidence="1" type="ordered locus">Plim_2577</name>
</gene>
<dbReference type="AlphaFoldDB" id="D5SQ27"/>
<accession>D5SQ27</accession>
<dbReference type="KEGG" id="plm:Plim_2577"/>
<sequence length="52" mass="5657">MKGSLPHEVMTSQAGWENLLAGRNLRLSLNVSIIHTGRLFATVALKNLRSPG</sequence>
<dbReference type="Proteomes" id="UP000002220">
    <property type="component" value="Chromosome"/>
</dbReference>
<dbReference type="EMBL" id="CP001744">
    <property type="protein sequence ID" value="ADG68402.1"/>
    <property type="molecule type" value="Genomic_DNA"/>
</dbReference>
<dbReference type="HOGENOM" id="CLU_3083065_0_0_0"/>
<organism evidence="1 2">
    <name type="scientific">Planctopirus limnophila (strain ATCC 43296 / DSM 3776 / IFAM 1008 / Mu 290)</name>
    <name type="common">Planctomyces limnophilus</name>
    <dbReference type="NCBI Taxonomy" id="521674"/>
    <lineage>
        <taxon>Bacteria</taxon>
        <taxon>Pseudomonadati</taxon>
        <taxon>Planctomycetota</taxon>
        <taxon>Planctomycetia</taxon>
        <taxon>Planctomycetales</taxon>
        <taxon>Planctomycetaceae</taxon>
        <taxon>Planctopirus</taxon>
    </lineage>
</organism>
<protein>
    <submittedName>
        <fullName evidence="1">Uncharacterized protein</fullName>
    </submittedName>
</protein>
<evidence type="ECO:0000313" key="1">
    <source>
        <dbReference type="EMBL" id="ADG68402.1"/>
    </source>
</evidence>
<dbReference type="STRING" id="521674.Plim_2577"/>
<proteinExistence type="predicted"/>